<protein>
    <submittedName>
        <fullName evidence="2">Uncharacterized protein</fullName>
    </submittedName>
</protein>
<dbReference type="Proteomes" id="UP001243420">
    <property type="component" value="Chromosome"/>
</dbReference>
<evidence type="ECO:0000313" key="3">
    <source>
        <dbReference type="Proteomes" id="UP001243420"/>
    </source>
</evidence>
<dbReference type="RefSeq" id="WP_279966512.1">
    <property type="nucleotide sequence ID" value="NZ_CP122537.1"/>
</dbReference>
<evidence type="ECO:0000313" key="2">
    <source>
        <dbReference type="EMBL" id="WGH79597.1"/>
    </source>
</evidence>
<feature type="region of interest" description="Disordered" evidence="1">
    <location>
        <begin position="85"/>
        <end position="113"/>
    </location>
</feature>
<dbReference type="EMBL" id="CP122537">
    <property type="protein sequence ID" value="WGH79597.1"/>
    <property type="molecule type" value="Genomic_DNA"/>
</dbReference>
<name>A0ABY8LE72_9RHOB</name>
<organism evidence="2 3">
    <name type="scientific">Jannaschia ovalis</name>
    <dbReference type="NCBI Taxonomy" id="3038773"/>
    <lineage>
        <taxon>Bacteria</taxon>
        <taxon>Pseudomonadati</taxon>
        <taxon>Pseudomonadota</taxon>
        <taxon>Alphaproteobacteria</taxon>
        <taxon>Rhodobacterales</taxon>
        <taxon>Roseobacteraceae</taxon>
        <taxon>Jannaschia</taxon>
    </lineage>
</organism>
<gene>
    <name evidence="2" type="ORF">P8627_04860</name>
</gene>
<sequence>MRFVASLRDETIDAFAAEDIQPRAYLLSSHRVTPAMLEAAARVRGLGLPLFAYNGLKKLIDGVIDTFAADAAVIRDAVHQIRREIGRVPRGSDIPRFPHPAPGHPPRPVPPTP</sequence>
<keyword evidence="3" id="KW-1185">Reference proteome</keyword>
<feature type="compositionally biased region" description="Pro residues" evidence="1">
    <location>
        <begin position="97"/>
        <end position="113"/>
    </location>
</feature>
<reference evidence="2 3" key="1">
    <citation type="submission" date="2023-04" db="EMBL/GenBank/DDBJ databases">
        <title>Jannaschia ovalis sp. nov., a marine bacterium isolated from sea tidal flat.</title>
        <authorList>
            <person name="Kwon D.Y."/>
            <person name="Kim J.-J."/>
        </authorList>
    </citation>
    <scope>NUCLEOTIDE SEQUENCE [LARGE SCALE GENOMIC DNA]</scope>
    <source>
        <strain evidence="2 3">GRR-S6-38</strain>
    </source>
</reference>
<evidence type="ECO:0000256" key="1">
    <source>
        <dbReference type="SAM" id="MobiDB-lite"/>
    </source>
</evidence>
<accession>A0ABY8LE72</accession>
<proteinExistence type="predicted"/>